<dbReference type="AlphaFoldDB" id="A0A1G6W8L3"/>
<evidence type="ECO:0000259" key="6">
    <source>
        <dbReference type="PROSITE" id="PS01124"/>
    </source>
</evidence>
<dbReference type="InterPro" id="IPR003313">
    <property type="entry name" value="AraC-bd"/>
</dbReference>
<dbReference type="InterPro" id="IPR011051">
    <property type="entry name" value="RmlC_Cupin_sf"/>
</dbReference>
<dbReference type="GO" id="GO:0003700">
    <property type="term" value="F:DNA-binding transcription factor activity"/>
    <property type="evidence" value="ECO:0007669"/>
    <property type="project" value="InterPro"/>
</dbReference>
<dbReference type="Gene3D" id="1.10.10.60">
    <property type="entry name" value="Homeodomain-like"/>
    <property type="match status" value="1"/>
</dbReference>
<evidence type="ECO:0000313" key="7">
    <source>
        <dbReference type="EMBL" id="SDD62161.1"/>
    </source>
</evidence>
<keyword evidence="3 7" id="KW-0238">DNA-binding</keyword>
<dbReference type="Gene3D" id="2.60.120.10">
    <property type="entry name" value="Jelly Rolls"/>
    <property type="match status" value="1"/>
</dbReference>
<sequence length="274" mass="29072">MAGQFLSKSGQFPEAPRRDLPQDAVDRPLAGFTRDYRDGESVPRHAHARAQLLYATRGVMRISTDTTAFVLPPGRALWMPAAVPHVTAMQGPVAMRALFLRADAALAGPGTVTVMAVSPLLRELVLAACAEPLEWDPAGRGGHLAALILDEIARAPRLPLGLPVLRDARLRRLAAALQAEPAQPLGLEDWARHCGASPRTLTRLFREETGMSFGRWRQMLRLAEAAVLLARGVPPARAAAAVGYASAPAFGAAFRAAFGVTPGEGRAAGGMDAL</sequence>
<feature type="compositionally biased region" description="Basic and acidic residues" evidence="5">
    <location>
        <begin position="15"/>
        <end position="24"/>
    </location>
</feature>
<evidence type="ECO:0000313" key="8">
    <source>
        <dbReference type="Proteomes" id="UP000198925"/>
    </source>
</evidence>
<organism evidence="7 8">
    <name type="scientific">Belnapia rosea</name>
    <dbReference type="NCBI Taxonomy" id="938405"/>
    <lineage>
        <taxon>Bacteria</taxon>
        <taxon>Pseudomonadati</taxon>
        <taxon>Pseudomonadota</taxon>
        <taxon>Alphaproteobacteria</taxon>
        <taxon>Acetobacterales</taxon>
        <taxon>Roseomonadaceae</taxon>
        <taxon>Belnapia</taxon>
    </lineage>
</organism>
<keyword evidence="2" id="KW-0805">Transcription regulation</keyword>
<dbReference type="SUPFAM" id="SSF46689">
    <property type="entry name" value="Homeodomain-like"/>
    <property type="match status" value="1"/>
</dbReference>
<dbReference type="CDD" id="cd06124">
    <property type="entry name" value="cupin_NimR-like_N"/>
    <property type="match status" value="1"/>
</dbReference>
<keyword evidence="4" id="KW-0804">Transcription</keyword>
<evidence type="ECO:0000256" key="3">
    <source>
        <dbReference type="ARBA" id="ARBA00023125"/>
    </source>
</evidence>
<dbReference type="GO" id="GO:0043565">
    <property type="term" value="F:sequence-specific DNA binding"/>
    <property type="evidence" value="ECO:0007669"/>
    <property type="project" value="InterPro"/>
</dbReference>
<dbReference type="SMART" id="SM00342">
    <property type="entry name" value="HTH_ARAC"/>
    <property type="match status" value="1"/>
</dbReference>
<feature type="region of interest" description="Disordered" evidence="5">
    <location>
        <begin position="1"/>
        <end position="24"/>
    </location>
</feature>
<reference evidence="7 8" key="1">
    <citation type="submission" date="2016-10" db="EMBL/GenBank/DDBJ databases">
        <authorList>
            <person name="de Groot N.N."/>
        </authorList>
    </citation>
    <scope>NUCLEOTIDE SEQUENCE [LARGE SCALE GENOMIC DNA]</scope>
    <source>
        <strain evidence="7 8">CPCC 100156</strain>
    </source>
</reference>
<dbReference type="InterPro" id="IPR009057">
    <property type="entry name" value="Homeodomain-like_sf"/>
</dbReference>
<dbReference type="Proteomes" id="UP000198925">
    <property type="component" value="Unassembled WGS sequence"/>
</dbReference>
<evidence type="ECO:0000256" key="4">
    <source>
        <dbReference type="ARBA" id="ARBA00023163"/>
    </source>
</evidence>
<dbReference type="RefSeq" id="WP_090664001.1">
    <property type="nucleotide sequence ID" value="NZ_FMZX01000010.1"/>
</dbReference>
<evidence type="ECO:0000256" key="2">
    <source>
        <dbReference type="ARBA" id="ARBA00023015"/>
    </source>
</evidence>
<protein>
    <submittedName>
        <fullName evidence="7">AraC-type DNA-binding protein</fullName>
    </submittedName>
</protein>
<dbReference type="Pfam" id="PF02311">
    <property type="entry name" value="AraC_binding"/>
    <property type="match status" value="1"/>
</dbReference>
<accession>A0A1G6W8L3</accession>
<dbReference type="Pfam" id="PF12833">
    <property type="entry name" value="HTH_18"/>
    <property type="match status" value="1"/>
</dbReference>
<proteinExistence type="predicted"/>
<dbReference type="InterPro" id="IPR018060">
    <property type="entry name" value="HTH_AraC"/>
</dbReference>
<dbReference type="PANTHER" id="PTHR11019:SF159">
    <property type="entry name" value="TRANSCRIPTIONAL REGULATOR-RELATED"/>
    <property type="match status" value="1"/>
</dbReference>
<dbReference type="STRING" id="938405.SAMN02927895_01035"/>
<dbReference type="PANTHER" id="PTHR11019">
    <property type="entry name" value="HTH-TYPE TRANSCRIPTIONAL REGULATOR NIMR"/>
    <property type="match status" value="1"/>
</dbReference>
<dbReference type="PROSITE" id="PS01124">
    <property type="entry name" value="HTH_ARAC_FAMILY_2"/>
    <property type="match status" value="1"/>
</dbReference>
<name>A0A1G6W8L3_9PROT</name>
<evidence type="ECO:0000256" key="5">
    <source>
        <dbReference type="SAM" id="MobiDB-lite"/>
    </source>
</evidence>
<dbReference type="FunFam" id="1.10.10.60:FF:000132">
    <property type="entry name" value="AraC family transcriptional regulator"/>
    <property type="match status" value="1"/>
</dbReference>
<dbReference type="SUPFAM" id="SSF51182">
    <property type="entry name" value="RmlC-like cupins"/>
    <property type="match status" value="1"/>
</dbReference>
<dbReference type="EMBL" id="FMZX01000010">
    <property type="protein sequence ID" value="SDD62161.1"/>
    <property type="molecule type" value="Genomic_DNA"/>
</dbReference>
<keyword evidence="1" id="KW-0678">Repressor</keyword>
<feature type="compositionally biased region" description="Polar residues" evidence="5">
    <location>
        <begin position="1"/>
        <end position="10"/>
    </location>
</feature>
<dbReference type="InterPro" id="IPR014710">
    <property type="entry name" value="RmlC-like_jellyroll"/>
</dbReference>
<feature type="domain" description="HTH araC/xylS-type" evidence="6">
    <location>
        <begin position="171"/>
        <end position="268"/>
    </location>
</feature>
<keyword evidence="8" id="KW-1185">Reference proteome</keyword>
<evidence type="ECO:0000256" key="1">
    <source>
        <dbReference type="ARBA" id="ARBA00022491"/>
    </source>
</evidence>
<gene>
    <name evidence="7" type="ORF">SAMN04487779_1010107</name>
</gene>